<evidence type="ECO:0000256" key="1">
    <source>
        <dbReference type="ARBA" id="ARBA00005446"/>
    </source>
</evidence>
<protein>
    <recommendedName>
        <fullName evidence="5">DNA 3'-5' helicase</fullName>
        <ecNumber evidence="5">5.6.2.4</ecNumber>
    </recommendedName>
</protein>
<evidence type="ECO:0000256" key="3">
    <source>
        <dbReference type="ARBA" id="ARBA00023235"/>
    </source>
</evidence>
<dbReference type="PROSITE" id="PS51194">
    <property type="entry name" value="HELICASE_CTER"/>
    <property type="match status" value="1"/>
</dbReference>
<dbReference type="AlphaFoldDB" id="K1S7U0"/>
<keyword evidence="7" id="KW-0378">Hydrolase</keyword>
<accession>K1S7U0</accession>
<feature type="domain" description="Helicase C-terminal" evidence="6">
    <location>
        <begin position="60"/>
        <end position="173"/>
    </location>
</feature>
<comment type="similarity">
    <text evidence="1">Belongs to the helicase family. RecQ subfamily.</text>
</comment>
<dbReference type="Pfam" id="PF00271">
    <property type="entry name" value="Helicase_C"/>
    <property type="match status" value="1"/>
</dbReference>
<keyword evidence="2" id="KW-0238">DNA-binding</keyword>
<name>K1S7U0_9ZZZZ</name>
<dbReference type="GO" id="GO:0030894">
    <property type="term" value="C:replisome"/>
    <property type="evidence" value="ECO:0007669"/>
    <property type="project" value="TreeGrafter"/>
</dbReference>
<gene>
    <name evidence="7" type="ORF">OBE_13585</name>
</gene>
<dbReference type="CDD" id="cd18794">
    <property type="entry name" value="SF2_C_RecQ"/>
    <property type="match status" value="1"/>
</dbReference>
<dbReference type="GO" id="GO:0005737">
    <property type="term" value="C:cytoplasm"/>
    <property type="evidence" value="ECO:0007669"/>
    <property type="project" value="TreeGrafter"/>
</dbReference>
<dbReference type="Gene3D" id="3.40.50.300">
    <property type="entry name" value="P-loop containing nucleotide triphosphate hydrolases"/>
    <property type="match status" value="1"/>
</dbReference>
<evidence type="ECO:0000256" key="4">
    <source>
        <dbReference type="ARBA" id="ARBA00034617"/>
    </source>
</evidence>
<proteinExistence type="inferred from homology"/>
<keyword evidence="7" id="KW-0547">Nucleotide-binding</keyword>
<sequence length="173" mass="19837">FISRLPYRPVIGAFTATATEQVKQDIIALLQLNQPFTLTTGFDRPNLYFGVARPRDKERYIEEYILDHRDRSGIVYCATRKSVESVCKELRSVGISATRYHAGLTPEERSKNQEDFVYDRKRVMVATNAFGMGIDKSNVSFVLHYNMPKNLENYYQEAGRAGRDGERAECILL</sequence>
<dbReference type="GO" id="GO:0006310">
    <property type="term" value="P:DNA recombination"/>
    <property type="evidence" value="ECO:0007669"/>
    <property type="project" value="TreeGrafter"/>
</dbReference>
<dbReference type="EC" id="5.6.2.4" evidence="5"/>
<dbReference type="GO" id="GO:0009378">
    <property type="term" value="F:four-way junction helicase activity"/>
    <property type="evidence" value="ECO:0007669"/>
    <property type="project" value="TreeGrafter"/>
</dbReference>
<evidence type="ECO:0000259" key="6">
    <source>
        <dbReference type="PROSITE" id="PS51194"/>
    </source>
</evidence>
<dbReference type="GO" id="GO:0043590">
    <property type="term" value="C:bacterial nucleoid"/>
    <property type="evidence" value="ECO:0007669"/>
    <property type="project" value="TreeGrafter"/>
</dbReference>
<evidence type="ECO:0000256" key="5">
    <source>
        <dbReference type="ARBA" id="ARBA00034808"/>
    </source>
</evidence>
<dbReference type="EMBL" id="AJWZ01009379">
    <property type="protein sequence ID" value="EKC51484.1"/>
    <property type="molecule type" value="Genomic_DNA"/>
</dbReference>
<dbReference type="SUPFAM" id="SSF52540">
    <property type="entry name" value="P-loop containing nucleoside triphosphate hydrolases"/>
    <property type="match status" value="1"/>
</dbReference>
<comment type="catalytic activity">
    <reaction evidence="4">
        <text>Couples ATP hydrolysis with the unwinding of duplex DNA by translocating in the 3'-5' direction.</text>
        <dbReference type="EC" id="5.6.2.4"/>
    </reaction>
</comment>
<dbReference type="PANTHER" id="PTHR13710">
    <property type="entry name" value="DNA HELICASE RECQ FAMILY MEMBER"/>
    <property type="match status" value="1"/>
</dbReference>
<dbReference type="GO" id="GO:0003677">
    <property type="term" value="F:DNA binding"/>
    <property type="evidence" value="ECO:0007669"/>
    <property type="project" value="UniProtKB-KW"/>
</dbReference>
<dbReference type="InterPro" id="IPR027417">
    <property type="entry name" value="P-loop_NTPase"/>
</dbReference>
<dbReference type="PANTHER" id="PTHR13710:SF105">
    <property type="entry name" value="ATP-DEPENDENT DNA HELICASE Q1"/>
    <property type="match status" value="1"/>
</dbReference>
<feature type="non-terminal residue" evidence="7">
    <location>
        <position position="173"/>
    </location>
</feature>
<dbReference type="GO" id="GO:0043138">
    <property type="term" value="F:3'-5' DNA helicase activity"/>
    <property type="evidence" value="ECO:0007669"/>
    <property type="project" value="UniProtKB-EC"/>
</dbReference>
<evidence type="ECO:0000256" key="2">
    <source>
        <dbReference type="ARBA" id="ARBA00023125"/>
    </source>
</evidence>
<dbReference type="SMART" id="SM00490">
    <property type="entry name" value="HELICc"/>
    <property type="match status" value="1"/>
</dbReference>
<keyword evidence="7" id="KW-0067">ATP-binding</keyword>
<organism evidence="7">
    <name type="scientific">human gut metagenome</name>
    <dbReference type="NCBI Taxonomy" id="408170"/>
    <lineage>
        <taxon>unclassified sequences</taxon>
        <taxon>metagenomes</taxon>
        <taxon>organismal metagenomes</taxon>
    </lineage>
</organism>
<dbReference type="InterPro" id="IPR001650">
    <property type="entry name" value="Helicase_C-like"/>
</dbReference>
<feature type="non-terminal residue" evidence="7">
    <location>
        <position position="1"/>
    </location>
</feature>
<evidence type="ECO:0000313" key="7">
    <source>
        <dbReference type="EMBL" id="EKC51484.1"/>
    </source>
</evidence>
<keyword evidence="3" id="KW-0413">Isomerase</keyword>
<reference evidence="7" key="1">
    <citation type="journal article" date="2013" name="Environ. Microbiol.">
        <title>Microbiota from the distal guts of lean and obese adolescents exhibit partial functional redundancy besides clear differences in community structure.</title>
        <authorList>
            <person name="Ferrer M."/>
            <person name="Ruiz A."/>
            <person name="Lanza F."/>
            <person name="Haange S.B."/>
            <person name="Oberbach A."/>
            <person name="Till H."/>
            <person name="Bargiela R."/>
            <person name="Campoy C."/>
            <person name="Segura M.T."/>
            <person name="Richter M."/>
            <person name="von Bergen M."/>
            <person name="Seifert J."/>
            <person name="Suarez A."/>
        </authorList>
    </citation>
    <scope>NUCLEOTIDE SEQUENCE</scope>
</reference>
<keyword evidence="7" id="KW-0347">Helicase</keyword>
<dbReference type="GO" id="GO:0006281">
    <property type="term" value="P:DNA repair"/>
    <property type="evidence" value="ECO:0007669"/>
    <property type="project" value="TreeGrafter"/>
</dbReference>
<comment type="caution">
    <text evidence="7">The sequence shown here is derived from an EMBL/GenBank/DDBJ whole genome shotgun (WGS) entry which is preliminary data.</text>
</comment>